<dbReference type="EMBL" id="JAAQPH010000026">
    <property type="protein sequence ID" value="NIA71784.1"/>
    <property type="molecule type" value="Genomic_DNA"/>
</dbReference>
<sequence length="137" mass="14072">MQEKTPARMALISLALASPLCLGGCVTGLVGAAGMALNAVTGGSGATASKAGSPGGQGAFDGNSPRELQDALAQTDDSTSPLCRRRLEAYRQKHAATEDEAQGEVQTVSKPGRRCGLQPLCLPGAERPTEMMVCRSQ</sequence>
<proteinExistence type="predicted"/>
<evidence type="ECO:0000313" key="2">
    <source>
        <dbReference type="EMBL" id="NIA71784.1"/>
    </source>
</evidence>
<protein>
    <submittedName>
        <fullName evidence="2">Uncharacterized protein</fullName>
    </submittedName>
</protein>
<gene>
    <name evidence="2" type="ORF">HBA54_24620</name>
</gene>
<evidence type="ECO:0000313" key="3">
    <source>
        <dbReference type="Proteomes" id="UP000761264"/>
    </source>
</evidence>
<accession>A0A967F280</accession>
<dbReference type="AlphaFoldDB" id="A0A967F280"/>
<dbReference type="Proteomes" id="UP000761264">
    <property type="component" value="Unassembled WGS sequence"/>
</dbReference>
<comment type="caution">
    <text evidence="2">The sequence shown here is derived from an EMBL/GenBank/DDBJ whole genome shotgun (WGS) entry which is preliminary data.</text>
</comment>
<evidence type="ECO:0000256" key="1">
    <source>
        <dbReference type="SAM" id="MobiDB-lite"/>
    </source>
</evidence>
<feature type="region of interest" description="Disordered" evidence="1">
    <location>
        <begin position="41"/>
        <end position="65"/>
    </location>
</feature>
<keyword evidence="3" id="KW-1185">Reference proteome</keyword>
<organism evidence="2 3">
    <name type="scientific">Pelagibius litoralis</name>
    <dbReference type="NCBI Taxonomy" id="374515"/>
    <lineage>
        <taxon>Bacteria</taxon>
        <taxon>Pseudomonadati</taxon>
        <taxon>Pseudomonadota</taxon>
        <taxon>Alphaproteobacteria</taxon>
        <taxon>Rhodospirillales</taxon>
        <taxon>Rhodovibrionaceae</taxon>
        <taxon>Pelagibius</taxon>
    </lineage>
</organism>
<name>A0A967F280_9PROT</name>
<reference evidence="2" key="1">
    <citation type="submission" date="2020-03" db="EMBL/GenBank/DDBJ databases">
        <title>Genome of Pelagibius litoralis DSM 21314T.</title>
        <authorList>
            <person name="Wang G."/>
        </authorList>
    </citation>
    <scope>NUCLEOTIDE SEQUENCE</scope>
    <source>
        <strain evidence="2">DSM 21314</strain>
    </source>
</reference>
<dbReference type="RefSeq" id="WP_167229941.1">
    <property type="nucleotide sequence ID" value="NZ_JAAQPH010000026.1"/>
</dbReference>